<protein>
    <submittedName>
        <fullName evidence="1">Uncharacterized protein</fullName>
    </submittedName>
</protein>
<dbReference type="Proteomes" id="UP001497535">
    <property type="component" value="Unassembled WGS sequence"/>
</dbReference>
<gene>
    <name evidence="1" type="ORF">MENTE1834_LOCUS11084</name>
</gene>
<comment type="caution">
    <text evidence="1">The sequence shown here is derived from an EMBL/GenBank/DDBJ whole genome shotgun (WGS) entry which is preliminary data.</text>
</comment>
<evidence type="ECO:0000313" key="2">
    <source>
        <dbReference type="Proteomes" id="UP001497535"/>
    </source>
</evidence>
<sequence length="60" mass="7409">MQLKVLHQLPRLNLKILYKKQVYWKMLMKILKQIRLLPLKFKLKIKLMKKQKVCLHLIVL</sequence>
<keyword evidence="2" id="KW-1185">Reference proteome</keyword>
<name>A0ACB0YEH3_MELEN</name>
<dbReference type="EMBL" id="CAVMJV010000010">
    <property type="protein sequence ID" value="CAK5043177.1"/>
    <property type="molecule type" value="Genomic_DNA"/>
</dbReference>
<organism evidence="1 2">
    <name type="scientific">Meloidogyne enterolobii</name>
    <name type="common">Root-knot nematode worm</name>
    <name type="synonym">Meloidogyne mayaguensis</name>
    <dbReference type="NCBI Taxonomy" id="390850"/>
    <lineage>
        <taxon>Eukaryota</taxon>
        <taxon>Metazoa</taxon>
        <taxon>Ecdysozoa</taxon>
        <taxon>Nematoda</taxon>
        <taxon>Chromadorea</taxon>
        <taxon>Rhabditida</taxon>
        <taxon>Tylenchina</taxon>
        <taxon>Tylenchomorpha</taxon>
        <taxon>Tylenchoidea</taxon>
        <taxon>Meloidogynidae</taxon>
        <taxon>Meloidogyninae</taxon>
        <taxon>Meloidogyne</taxon>
    </lineage>
</organism>
<evidence type="ECO:0000313" key="1">
    <source>
        <dbReference type="EMBL" id="CAK5043177.1"/>
    </source>
</evidence>
<proteinExistence type="predicted"/>
<accession>A0ACB0YEH3</accession>
<reference evidence="1" key="1">
    <citation type="submission" date="2023-11" db="EMBL/GenBank/DDBJ databases">
        <authorList>
            <person name="Poullet M."/>
        </authorList>
    </citation>
    <scope>NUCLEOTIDE SEQUENCE</scope>
    <source>
        <strain evidence="1">E1834</strain>
    </source>
</reference>